<dbReference type="InterPro" id="IPR012286">
    <property type="entry name" value="Tetrahaem_cytochrome"/>
</dbReference>
<gene>
    <name evidence="9" type="ORF">DMP10_01110</name>
</gene>
<keyword evidence="3" id="KW-0349">Heme</keyword>
<evidence type="ECO:0000256" key="3">
    <source>
        <dbReference type="ARBA" id="ARBA00022617"/>
    </source>
</evidence>
<keyword evidence="7" id="KW-0732">Signal</keyword>
<feature type="chain" id="PRO_5018049347" description="Tetrahaem cytochrome domain-containing protein" evidence="7">
    <location>
        <begin position="22"/>
        <end position="192"/>
    </location>
</feature>
<dbReference type="SUPFAM" id="SSF48695">
    <property type="entry name" value="Multiheme cytochromes"/>
    <property type="match status" value="1"/>
</dbReference>
<dbReference type="Proteomes" id="UP000278327">
    <property type="component" value="Unassembled WGS sequence"/>
</dbReference>
<evidence type="ECO:0000256" key="7">
    <source>
        <dbReference type="SAM" id="SignalP"/>
    </source>
</evidence>
<accession>A0A3N0B0P4</accession>
<dbReference type="PROSITE" id="PS51257">
    <property type="entry name" value="PROKAR_LIPOPROTEIN"/>
    <property type="match status" value="1"/>
</dbReference>
<organism evidence="9 10">
    <name type="scientific">Adlercreutzia equolifaciens subsp. celatus DSM 18785</name>
    <dbReference type="NCBI Taxonomy" id="1121021"/>
    <lineage>
        <taxon>Bacteria</taxon>
        <taxon>Bacillati</taxon>
        <taxon>Actinomycetota</taxon>
        <taxon>Coriobacteriia</taxon>
        <taxon>Eggerthellales</taxon>
        <taxon>Eggerthellaceae</taxon>
        <taxon>Adlercreutzia</taxon>
    </lineage>
</organism>
<feature type="signal peptide" evidence="7">
    <location>
        <begin position="1"/>
        <end position="21"/>
    </location>
</feature>
<evidence type="ECO:0000256" key="5">
    <source>
        <dbReference type="ARBA" id="ARBA00022982"/>
    </source>
</evidence>
<sequence length="192" mass="20163">MKARLAVLCFSVVLFAVLVLAACSPNPSNSGSGSADGGASSESWTMESECGSCHVKESESAQDPSTPHGIHSALACNSCHIDEDGKLGKAHEDYKDDPLPEALKITKVSSDACTGCHDTVELAAKTASTGVLTDENGLTVNPHDIPETENHESSVFCSSCHKMHSESSVVDTAQSVCLNCHHENVYECGTCH</sequence>
<evidence type="ECO:0000313" key="10">
    <source>
        <dbReference type="Proteomes" id="UP000278327"/>
    </source>
</evidence>
<proteinExistence type="predicted"/>
<keyword evidence="10" id="KW-1185">Reference proteome</keyword>
<evidence type="ECO:0000259" key="8">
    <source>
        <dbReference type="Pfam" id="PF14537"/>
    </source>
</evidence>
<dbReference type="GO" id="GO:0046872">
    <property type="term" value="F:metal ion binding"/>
    <property type="evidence" value="ECO:0007669"/>
    <property type="project" value="UniProtKB-KW"/>
</dbReference>
<dbReference type="AlphaFoldDB" id="A0A3N0B0P4"/>
<keyword evidence="5" id="KW-0249">Electron transport</keyword>
<protein>
    <recommendedName>
        <fullName evidence="8">Tetrahaem cytochrome domain-containing protein</fullName>
    </recommendedName>
</protein>
<dbReference type="InterPro" id="IPR036280">
    <property type="entry name" value="Multihaem_cyt_sf"/>
</dbReference>
<dbReference type="EMBL" id="QICA01000001">
    <property type="protein sequence ID" value="RNL40186.1"/>
    <property type="molecule type" value="Genomic_DNA"/>
</dbReference>
<evidence type="ECO:0000256" key="1">
    <source>
        <dbReference type="ARBA" id="ARBA00004196"/>
    </source>
</evidence>
<evidence type="ECO:0000313" key="9">
    <source>
        <dbReference type="EMBL" id="RNL40186.1"/>
    </source>
</evidence>
<reference evidence="9 10" key="1">
    <citation type="journal article" date="2019" name="Microbiol. Resour. Announc.">
        <title>Draft Genome Sequences of Type Strains of Gordonibacter faecihominis, Paraeggerthella hongkongensis, Parvibacter caecicola,Slackia equolifaciens, Slackia faecicanis, and Slackia isoflavoniconvertens.</title>
        <authorList>
            <person name="Danylec N."/>
            <person name="Stoll D.A."/>
            <person name="Dotsch A."/>
            <person name="Huch M."/>
        </authorList>
    </citation>
    <scope>NUCLEOTIDE SEQUENCE [LARGE SCALE GENOMIC DNA]</scope>
    <source>
        <strain evidence="9 10">DSM 18785</strain>
    </source>
</reference>
<comment type="caution">
    <text evidence="9">The sequence shown here is derived from an EMBL/GenBank/DDBJ whole genome shotgun (WGS) entry which is preliminary data.</text>
</comment>
<keyword evidence="6" id="KW-0408">Iron</keyword>
<dbReference type="GO" id="GO:0030313">
    <property type="term" value="C:cell envelope"/>
    <property type="evidence" value="ECO:0007669"/>
    <property type="project" value="UniProtKB-SubCell"/>
</dbReference>
<feature type="domain" description="Tetrahaem cytochrome" evidence="8">
    <location>
        <begin position="72"/>
        <end position="182"/>
    </location>
</feature>
<evidence type="ECO:0000256" key="4">
    <source>
        <dbReference type="ARBA" id="ARBA00022723"/>
    </source>
</evidence>
<keyword evidence="4" id="KW-0479">Metal-binding</keyword>
<evidence type="ECO:0000256" key="2">
    <source>
        <dbReference type="ARBA" id="ARBA00022448"/>
    </source>
</evidence>
<name>A0A3N0B0P4_9ACTN</name>
<dbReference type="Pfam" id="PF14537">
    <property type="entry name" value="Cytochrom_c3_2"/>
    <property type="match status" value="1"/>
</dbReference>
<keyword evidence="2" id="KW-0813">Transport</keyword>
<comment type="subcellular location">
    <subcellularLocation>
        <location evidence="1">Cell envelope</location>
    </subcellularLocation>
</comment>
<dbReference type="Gene3D" id="1.10.1130.10">
    <property type="entry name" value="Flavocytochrome C3, Chain A"/>
    <property type="match status" value="1"/>
</dbReference>
<evidence type="ECO:0000256" key="6">
    <source>
        <dbReference type="ARBA" id="ARBA00023004"/>
    </source>
</evidence>